<proteinExistence type="predicted"/>
<evidence type="ECO:0000313" key="1">
    <source>
        <dbReference type="EMBL" id="GAI28028.1"/>
    </source>
</evidence>
<dbReference type="EMBL" id="BARV01021825">
    <property type="protein sequence ID" value="GAI28028.1"/>
    <property type="molecule type" value="Genomic_DNA"/>
</dbReference>
<organism evidence="1">
    <name type="scientific">marine sediment metagenome</name>
    <dbReference type="NCBI Taxonomy" id="412755"/>
    <lineage>
        <taxon>unclassified sequences</taxon>
        <taxon>metagenomes</taxon>
        <taxon>ecological metagenomes</taxon>
    </lineage>
</organism>
<gene>
    <name evidence="1" type="ORF">S06H3_36079</name>
</gene>
<comment type="caution">
    <text evidence="1">The sequence shown here is derived from an EMBL/GenBank/DDBJ whole genome shotgun (WGS) entry which is preliminary data.</text>
</comment>
<name>X1M9T7_9ZZZZ</name>
<dbReference type="AlphaFoldDB" id="X1M9T7"/>
<sequence length="47" mass="5059">MAKVASKNPQVDNSADMAEVYFFTKAEKLLSALDLLGIEDFGGARVP</sequence>
<protein>
    <submittedName>
        <fullName evidence="1">Uncharacterized protein</fullName>
    </submittedName>
</protein>
<accession>X1M9T7</accession>
<reference evidence="1" key="1">
    <citation type="journal article" date="2014" name="Front. Microbiol.">
        <title>High frequency of phylogenetically diverse reductive dehalogenase-homologous genes in deep subseafloor sedimentary metagenomes.</title>
        <authorList>
            <person name="Kawai M."/>
            <person name="Futagami T."/>
            <person name="Toyoda A."/>
            <person name="Takaki Y."/>
            <person name="Nishi S."/>
            <person name="Hori S."/>
            <person name="Arai W."/>
            <person name="Tsubouchi T."/>
            <person name="Morono Y."/>
            <person name="Uchiyama I."/>
            <person name="Ito T."/>
            <person name="Fujiyama A."/>
            <person name="Inagaki F."/>
            <person name="Takami H."/>
        </authorList>
    </citation>
    <scope>NUCLEOTIDE SEQUENCE</scope>
    <source>
        <strain evidence="1">Expedition CK06-06</strain>
    </source>
</reference>
<feature type="non-terminal residue" evidence="1">
    <location>
        <position position="47"/>
    </location>
</feature>